<evidence type="ECO:0000256" key="1">
    <source>
        <dbReference type="ARBA" id="ARBA00004370"/>
    </source>
</evidence>
<evidence type="ECO:0000259" key="10">
    <source>
        <dbReference type="Pfam" id="PF03732"/>
    </source>
</evidence>
<dbReference type="Gene3D" id="3.80.10.10">
    <property type="entry name" value="Ribonuclease Inhibitor"/>
    <property type="match status" value="1"/>
</dbReference>
<keyword evidence="8" id="KW-0812">Transmembrane</keyword>
<keyword evidence="5 8" id="KW-0472">Membrane</keyword>
<dbReference type="GO" id="GO:0016020">
    <property type="term" value="C:membrane"/>
    <property type="evidence" value="ECO:0007669"/>
    <property type="project" value="UniProtKB-SubCell"/>
</dbReference>
<dbReference type="PANTHER" id="PTHR48060">
    <property type="entry name" value="DNA DAMAGE-REPAIR/TOLERATION PROTEIN DRT100"/>
    <property type="match status" value="1"/>
</dbReference>
<dbReference type="Pfam" id="PF03732">
    <property type="entry name" value="Retrotrans_gag"/>
    <property type="match status" value="1"/>
</dbReference>
<proteinExistence type="predicted"/>
<name>A0A6L2NW19_TANCI</name>
<keyword evidence="3 9" id="KW-0732">Signal</keyword>
<reference evidence="11" key="1">
    <citation type="journal article" date="2019" name="Sci. Rep.">
        <title>Draft genome of Tanacetum cinerariifolium, the natural source of mosquito coil.</title>
        <authorList>
            <person name="Yamashiro T."/>
            <person name="Shiraishi A."/>
            <person name="Satake H."/>
            <person name="Nakayama K."/>
        </authorList>
    </citation>
    <scope>NUCLEOTIDE SEQUENCE</scope>
</reference>
<dbReference type="PANTHER" id="PTHR48060:SF21">
    <property type="entry name" value="L DOMAIN-LIKE PROTEIN"/>
    <property type="match status" value="1"/>
</dbReference>
<dbReference type="InterPro" id="IPR005162">
    <property type="entry name" value="Retrotrans_gag_dom"/>
</dbReference>
<evidence type="ECO:0000256" key="3">
    <source>
        <dbReference type="ARBA" id="ARBA00022729"/>
    </source>
</evidence>
<dbReference type="InterPro" id="IPR001611">
    <property type="entry name" value="Leu-rich_rpt"/>
</dbReference>
<sequence length="928" mass="104209">MKAVSSVVIVAMVVLLMAEVQVTKAVYCDDNDKKGKNKEDGTTTSGIRAGLDPVVVLMVFPRLDPSSTVLVDPSKPCTERKSVKGEGCDVALETLPADMEAGEKVALMKKAYNTLILCLGDQVQKLDDHIDEFNKLILDLANIDIKIKDEDHALMLLTSLPSSYKNFMETLLYGRESLTIEDVLVTLSSRELNKKTKGTKEETGDGLYVRGRSDHSEGHLKTDCPMKKSSGFVKKGKRDQDSNSSNDDGNAYFGKALAVVENGEITKLKVKIQLHDGSNFGRCQVCSRAKKKFDLIGKNNCVYTLEAKLMTFGGRNHRGVHGVQDEKRVWFEVELQGAQGDHEAEVFRISNDDTVVAQRWLEDKQLEEKTNTDCLVKEQEKVHLGIKVGANIMVIGVPSQEGTEGNVSEKMKVKESNKANLWKLLNFHGPIPSSFQNLTSLQVLHVSENDFINSSLVSEELSNSNLTSLDIRSCGVSSSVLGSIHNLTSLLNLDISENQLTKSTLPKSLCNDLFSGVIAECWEKWTELKFLNFENNNFSGGIPRTLSSLYNLQSLTMRGNKLLGRLPDSLMNLMNLNILQLGGNKLVGSIPTWLGRELSFLTLVNLRSNKFGGIVPTEICNLVYVQILDLADNNLSFNESNFFDNQLYGAPLADRCMEVKVTGTNNNEKDDGSHGADWDLVISMVLGFIVGFWVIVAPLIVSKSWRNGYFRFLSKLMVFDVIRTIKTWDEIRADFISRFFPPDIFDQLLREIRAFSQHENESLTNAWLRIKEMLRNCHGHNLSKGNIIKIFYHGLNEIAQEVLNAATGSIFLYKTPNQAYHLLEDKVLLKLDWAKNQKTKSSLKKTVAFADEGSSNFDTDKIMARMDAMTIKMDAQYKELQSCAKQTIPDLNKNDIPMSREEKAKFMQTFCKTRFYNDYRDRDSNRDN</sequence>
<feature type="signal peptide" evidence="9">
    <location>
        <begin position="1"/>
        <end position="25"/>
    </location>
</feature>
<dbReference type="Pfam" id="PF14223">
    <property type="entry name" value="Retrotran_gag_2"/>
    <property type="match status" value="1"/>
</dbReference>
<evidence type="ECO:0000256" key="7">
    <source>
        <dbReference type="SAM" id="MobiDB-lite"/>
    </source>
</evidence>
<dbReference type="InterPro" id="IPR032675">
    <property type="entry name" value="LRR_dom_sf"/>
</dbReference>
<keyword evidence="6" id="KW-0325">Glycoprotein</keyword>
<feature type="chain" id="PRO_5026845940" evidence="9">
    <location>
        <begin position="26"/>
        <end position="928"/>
    </location>
</feature>
<evidence type="ECO:0000256" key="8">
    <source>
        <dbReference type="SAM" id="Phobius"/>
    </source>
</evidence>
<dbReference type="Pfam" id="PF00560">
    <property type="entry name" value="LRR_1"/>
    <property type="match status" value="2"/>
</dbReference>
<dbReference type="SUPFAM" id="SSF52058">
    <property type="entry name" value="L domain-like"/>
    <property type="match status" value="1"/>
</dbReference>
<dbReference type="AlphaFoldDB" id="A0A6L2NW19"/>
<dbReference type="EMBL" id="BKCJ010010046">
    <property type="protein sequence ID" value="GEU89827.1"/>
    <property type="molecule type" value="Genomic_DNA"/>
</dbReference>
<keyword evidence="2" id="KW-0433">Leucine-rich repeat</keyword>
<evidence type="ECO:0000256" key="9">
    <source>
        <dbReference type="SAM" id="SignalP"/>
    </source>
</evidence>
<keyword evidence="8" id="KW-1133">Transmembrane helix</keyword>
<evidence type="ECO:0000256" key="5">
    <source>
        <dbReference type="ARBA" id="ARBA00023136"/>
    </source>
</evidence>
<accession>A0A6L2NW19</accession>
<evidence type="ECO:0000256" key="6">
    <source>
        <dbReference type="ARBA" id="ARBA00023180"/>
    </source>
</evidence>
<dbReference type="FunFam" id="3.80.10.10:FF:000041">
    <property type="entry name" value="LRR receptor-like serine/threonine-protein kinase ERECTA"/>
    <property type="match status" value="1"/>
</dbReference>
<evidence type="ECO:0000313" key="11">
    <source>
        <dbReference type="EMBL" id="GEU89827.1"/>
    </source>
</evidence>
<dbReference type="InterPro" id="IPR053211">
    <property type="entry name" value="DNA_repair-toleration"/>
</dbReference>
<feature type="compositionally biased region" description="Basic and acidic residues" evidence="7">
    <location>
        <begin position="211"/>
        <end position="226"/>
    </location>
</feature>
<feature type="transmembrane region" description="Helical" evidence="8">
    <location>
        <begin position="680"/>
        <end position="701"/>
    </location>
</feature>
<gene>
    <name evidence="11" type="ORF">Tci_061805</name>
</gene>
<evidence type="ECO:0000256" key="2">
    <source>
        <dbReference type="ARBA" id="ARBA00022614"/>
    </source>
</evidence>
<evidence type="ECO:0000256" key="4">
    <source>
        <dbReference type="ARBA" id="ARBA00022737"/>
    </source>
</evidence>
<keyword evidence="4" id="KW-0677">Repeat</keyword>
<organism evidence="11">
    <name type="scientific">Tanacetum cinerariifolium</name>
    <name type="common">Dalmatian daisy</name>
    <name type="synonym">Chrysanthemum cinerariifolium</name>
    <dbReference type="NCBI Taxonomy" id="118510"/>
    <lineage>
        <taxon>Eukaryota</taxon>
        <taxon>Viridiplantae</taxon>
        <taxon>Streptophyta</taxon>
        <taxon>Embryophyta</taxon>
        <taxon>Tracheophyta</taxon>
        <taxon>Spermatophyta</taxon>
        <taxon>Magnoliopsida</taxon>
        <taxon>eudicotyledons</taxon>
        <taxon>Gunneridae</taxon>
        <taxon>Pentapetalae</taxon>
        <taxon>asterids</taxon>
        <taxon>campanulids</taxon>
        <taxon>Asterales</taxon>
        <taxon>Asteraceae</taxon>
        <taxon>Asteroideae</taxon>
        <taxon>Anthemideae</taxon>
        <taxon>Anthemidinae</taxon>
        <taxon>Tanacetum</taxon>
    </lineage>
</organism>
<protein>
    <submittedName>
        <fullName evidence="11">Leucine-rich repeat protein</fullName>
    </submittedName>
</protein>
<comment type="caution">
    <text evidence="11">The sequence shown here is derived from an EMBL/GenBank/DDBJ whole genome shotgun (WGS) entry which is preliminary data.</text>
</comment>
<feature type="domain" description="Retrotransposon gag" evidence="10">
    <location>
        <begin position="723"/>
        <end position="797"/>
    </location>
</feature>
<feature type="region of interest" description="Disordered" evidence="7">
    <location>
        <begin position="195"/>
        <end position="247"/>
    </location>
</feature>
<comment type="subcellular location">
    <subcellularLocation>
        <location evidence="1">Membrane</location>
    </subcellularLocation>
</comment>